<dbReference type="PANTHER" id="PTHR12526">
    <property type="entry name" value="GLYCOSYLTRANSFERASE"/>
    <property type="match status" value="1"/>
</dbReference>
<dbReference type="GO" id="GO:0016740">
    <property type="term" value="F:transferase activity"/>
    <property type="evidence" value="ECO:0007669"/>
    <property type="project" value="UniProtKB-KW"/>
</dbReference>
<sequence>MNFVFVSLQRINTDRESTSTCLAKELAKNHRVLYVNSPIDRKATLTSHHDAFVTAHLEAIKNKEEPLVQLDTNLWMLNPTRVIESINWVPFTPVFSMLNRLNNERLGKDIQEALDVLGFDEFVLVNDKDIFRSYYLKEILRPSKYVYLDRDYTLGLDYWRKHGATLEPKLMQKSDAVVCNSLDFTKRAKKYNNNSYYIGNGFDASQYDSESVRTMPQDLAGIPGPIIGYVGALITLRLDLRLMTDLAKERPNWSFVFIGKEDDDFKASELHDLPNVYFLGLKHTKEVPAYIEGFDVCINPQILNDITKSNFPLKVVEYLAMGKPVVATSTNTMREVFQDHTYLANGKDEFIAQVEKALHENTSALEERRKDFSREFTWENVVSVFLRSIYPEMESVPQ</sequence>
<dbReference type="Pfam" id="PF13692">
    <property type="entry name" value="Glyco_trans_1_4"/>
    <property type="match status" value="1"/>
</dbReference>
<dbReference type="AlphaFoldDB" id="A0A5B6TCM6"/>
<comment type="caution">
    <text evidence="1">The sequence shown here is derived from an EMBL/GenBank/DDBJ whole genome shotgun (WGS) entry which is preliminary data.</text>
</comment>
<evidence type="ECO:0000313" key="1">
    <source>
        <dbReference type="EMBL" id="KAA3436774.1"/>
    </source>
</evidence>
<keyword evidence="2" id="KW-1185">Reference proteome</keyword>
<keyword evidence="1" id="KW-0808">Transferase</keyword>
<dbReference type="RefSeq" id="WP_149092713.1">
    <property type="nucleotide sequence ID" value="NZ_VKKY01000003.1"/>
</dbReference>
<dbReference type="SUPFAM" id="SSF53756">
    <property type="entry name" value="UDP-Glycosyltransferase/glycogen phosphorylase"/>
    <property type="match status" value="1"/>
</dbReference>
<dbReference type="OrthoDB" id="9816564at2"/>
<dbReference type="Proteomes" id="UP000324133">
    <property type="component" value="Unassembled WGS sequence"/>
</dbReference>
<protein>
    <submittedName>
        <fullName evidence="1">Glycosyltransferase family 1 protein</fullName>
    </submittedName>
</protein>
<accession>A0A5B6TCM6</accession>
<organism evidence="1 2">
    <name type="scientific">Rufibacter hautae</name>
    <dbReference type="NCBI Taxonomy" id="2595005"/>
    <lineage>
        <taxon>Bacteria</taxon>
        <taxon>Pseudomonadati</taxon>
        <taxon>Bacteroidota</taxon>
        <taxon>Cytophagia</taxon>
        <taxon>Cytophagales</taxon>
        <taxon>Hymenobacteraceae</taxon>
        <taxon>Rufibacter</taxon>
    </lineage>
</organism>
<reference evidence="1 2" key="1">
    <citation type="submission" date="2019-07" db="EMBL/GenBank/DDBJ databases">
        <title>Rufibacter sp. nov., isolated from lake sediment.</title>
        <authorList>
            <person name="Qu J.-H."/>
        </authorList>
    </citation>
    <scope>NUCLEOTIDE SEQUENCE [LARGE SCALE GENOMIC DNA]</scope>
    <source>
        <strain evidence="1 2">NBS58-1</strain>
    </source>
</reference>
<dbReference type="PANTHER" id="PTHR12526:SF630">
    <property type="entry name" value="GLYCOSYLTRANSFERASE"/>
    <property type="match status" value="1"/>
</dbReference>
<dbReference type="Gene3D" id="3.40.50.11010">
    <property type="match status" value="1"/>
</dbReference>
<proteinExistence type="predicted"/>
<name>A0A5B6TCM6_9BACT</name>
<gene>
    <name evidence="1" type="ORF">FOA19_20575</name>
</gene>
<dbReference type="Gene3D" id="3.40.50.2000">
    <property type="entry name" value="Glycogen Phosphorylase B"/>
    <property type="match status" value="1"/>
</dbReference>
<dbReference type="EMBL" id="VKKY01000003">
    <property type="protein sequence ID" value="KAA3436774.1"/>
    <property type="molecule type" value="Genomic_DNA"/>
</dbReference>
<evidence type="ECO:0000313" key="2">
    <source>
        <dbReference type="Proteomes" id="UP000324133"/>
    </source>
</evidence>